<keyword evidence="5" id="KW-1185">Reference proteome</keyword>
<evidence type="ECO:0000313" key="4">
    <source>
        <dbReference type="EMBL" id="MBC2689121.1"/>
    </source>
</evidence>
<feature type="region of interest" description="Disordered" evidence="1">
    <location>
        <begin position="1"/>
        <end position="33"/>
    </location>
</feature>
<reference evidence="4 5" key="1">
    <citation type="submission" date="2020-08" db="EMBL/GenBank/DDBJ databases">
        <title>Pseudomonas sp. nov.</title>
        <authorList>
            <person name="Gieschler S."/>
            <person name="Fiedler G."/>
            <person name="Brinks E."/>
            <person name="Boehnlein C."/>
            <person name="Franz C.M.A.P."/>
            <person name="Kabisch J."/>
        </authorList>
    </citation>
    <scope>NUCLEOTIDE SEQUENCE [LARGE SCALE GENOMIC DNA]</scope>
    <source>
        <strain evidence="4 5">MBT-1</strain>
    </source>
</reference>
<feature type="transmembrane region" description="Helical" evidence="2">
    <location>
        <begin position="69"/>
        <end position="91"/>
    </location>
</feature>
<evidence type="ECO:0000256" key="2">
    <source>
        <dbReference type="SAM" id="Phobius"/>
    </source>
</evidence>
<organism evidence="4 5">
    <name type="scientific">Pseudomonas kielensis</name>
    <dbReference type="NCBI Taxonomy" id="2762577"/>
    <lineage>
        <taxon>Bacteria</taxon>
        <taxon>Pseudomonadati</taxon>
        <taxon>Pseudomonadota</taxon>
        <taxon>Gammaproteobacteria</taxon>
        <taxon>Pseudomonadales</taxon>
        <taxon>Pseudomonadaceae</taxon>
        <taxon>Pseudomonas</taxon>
    </lineage>
</organism>
<feature type="transmembrane region" description="Helical" evidence="2">
    <location>
        <begin position="280"/>
        <end position="304"/>
    </location>
</feature>
<sequence>MHWSKGQTTYEQRAENARNLQRKPGQAELHSPEGVKESISAQVTDNESVYAYNETYLDIRTPNDEKRGLITLAIGGVGGTVLWGCLLSLSLVLQTLLGLDKYRDEPMPWDFYLFAIVAISVSCVSFYLYFKYVFPHLRLEAFTSRRLIIRFNRITQKVYLLRPPHIGGTLIMDWDKAGVVIDKAMSEAEGTGGFVILGWDKGDGMTLQGKPTQDVELAFIGKPTRSAAELLAFWEYIRRYMECGLDAAPRPQRLICKFPWPWNSFKAAWRLDTSFLGNPALWLFISINLLLLPVILIHGFFHWISLLLCYEPRFPKAIEQAGQPSKSAR</sequence>
<feature type="compositionally biased region" description="Polar residues" evidence="1">
    <location>
        <begin position="1"/>
        <end position="11"/>
    </location>
</feature>
<protein>
    <recommendedName>
        <fullName evidence="3">DUF6708 domain-containing protein</fullName>
    </recommendedName>
</protein>
<evidence type="ECO:0000313" key="5">
    <source>
        <dbReference type="Proteomes" id="UP000526003"/>
    </source>
</evidence>
<dbReference type="EMBL" id="JACMYG010000003">
    <property type="protein sequence ID" value="MBC2689121.1"/>
    <property type="molecule type" value="Genomic_DNA"/>
</dbReference>
<feature type="transmembrane region" description="Helical" evidence="2">
    <location>
        <begin position="111"/>
        <end position="130"/>
    </location>
</feature>
<evidence type="ECO:0000259" key="3">
    <source>
        <dbReference type="Pfam" id="PF20455"/>
    </source>
</evidence>
<dbReference type="AlphaFoldDB" id="A0A7X1GB28"/>
<dbReference type="InterPro" id="IPR046554">
    <property type="entry name" value="DUF6708"/>
</dbReference>
<gene>
    <name evidence="4" type="ORF">H7995_04840</name>
</gene>
<dbReference type="Pfam" id="PF20455">
    <property type="entry name" value="DUF6708"/>
    <property type="match status" value="1"/>
</dbReference>
<proteinExistence type="predicted"/>
<keyword evidence="2" id="KW-0812">Transmembrane</keyword>
<evidence type="ECO:0000256" key="1">
    <source>
        <dbReference type="SAM" id="MobiDB-lite"/>
    </source>
</evidence>
<dbReference type="Proteomes" id="UP000526003">
    <property type="component" value="Unassembled WGS sequence"/>
</dbReference>
<keyword evidence="2" id="KW-0472">Membrane</keyword>
<feature type="domain" description="DUF6708" evidence="3">
    <location>
        <begin position="131"/>
        <end position="320"/>
    </location>
</feature>
<accession>A0A7X1GB28</accession>
<keyword evidence="2" id="KW-1133">Transmembrane helix</keyword>
<name>A0A7X1GB28_9PSED</name>
<comment type="caution">
    <text evidence="4">The sequence shown here is derived from an EMBL/GenBank/DDBJ whole genome shotgun (WGS) entry which is preliminary data.</text>
</comment>